<reference evidence="1" key="1">
    <citation type="submission" date="2018-02" db="EMBL/GenBank/DDBJ databases">
        <title>The genomes of Aspergillus section Nigri reveals drivers in fungal speciation.</title>
        <authorList>
            <consortium name="DOE Joint Genome Institute"/>
            <person name="Vesth T.C."/>
            <person name="Nybo J."/>
            <person name="Theobald S."/>
            <person name="Brandl J."/>
            <person name="Frisvad J.C."/>
            <person name="Nielsen K.F."/>
            <person name="Lyhne E.K."/>
            <person name="Kogle M.E."/>
            <person name="Kuo A."/>
            <person name="Riley R."/>
            <person name="Clum A."/>
            <person name="Nolan M."/>
            <person name="Lipzen A."/>
            <person name="Salamov A."/>
            <person name="Henrissat B."/>
            <person name="Wiebenga A."/>
            <person name="De vries R.P."/>
            <person name="Grigoriev I.V."/>
            <person name="Mortensen U.H."/>
            <person name="Andersen M.R."/>
            <person name="Baker S.E."/>
        </authorList>
    </citation>
    <scope>NUCLEOTIDE SEQUENCE</scope>
    <source>
        <strain evidence="1">CBS 621.78</strain>
    </source>
</reference>
<organism evidence="1 2">
    <name type="scientific">Aspergillus brunneoviolaceus CBS 621.78</name>
    <dbReference type="NCBI Taxonomy" id="1450534"/>
    <lineage>
        <taxon>Eukaryota</taxon>
        <taxon>Fungi</taxon>
        <taxon>Dikarya</taxon>
        <taxon>Ascomycota</taxon>
        <taxon>Pezizomycotina</taxon>
        <taxon>Eurotiomycetes</taxon>
        <taxon>Eurotiomycetidae</taxon>
        <taxon>Eurotiales</taxon>
        <taxon>Aspergillaceae</taxon>
        <taxon>Aspergillus</taxon>
        <taxon>Aspergillus subgen. Circumdati</taxon>
    </lineage>
</organism>
<proteinExistence type="predicted"/>
<protein>
    <submittedName>
        <fullName evidence="1">Uncharacterized protein</fullName>
    </submittedName>
</protein>
<gene>
    <name evidence="1" type="ORF">BO95DRAFT_428385</name>
</gene>
<sequence>MAAFIGISWWLGLEVNASLFLTFKRRRGLYFWSCAFVSWAIVLQPLLIILADFNVWTDPVPSITMIYLTWLIMVVPQSWVFYSRLHLLLRNARTLRTIRFILRYSQKKDF</sequence>
<dbReference type="EMBL" id="KZ825317">
    <property type="protein sequence ID" value="RAH49600.1"/>
    <property type="molecule type" value="Genomic_DNA"/>
</dbReference>
<evidence type="ECO:0000313" key="2">
    <source>
        <dbReference type="Proteomes" id="UP000249057"/>
    </source>
</evidence>
<keyword evidence="2" id="KW-1185">Reference proteome</keyword>
<dbReference type="Proteomes" id="UP000249057">
    <property type="component" value="Unassembled WGS sequence"/>
</dbReference>
<name>A0ACD1GK91_9EURO</name>
<evidence type="ECO:0000313" key="1">
    <source>
        <dbReference type="EMBL" id="RAH49600.1"/>
    </source>
</evidence>
<accession>A0ACD1GK91</accession>